<dbReference type="Proteomes" id="UP001165121">
    <property type="component" value="Unassembled WGS sequence"/>
</dbReference>
<gene>
    <name evidence="2" type="ORF">Pfra01_000152100</name>
</gene>
<dbReference type="AlphaFoldDB" id="A0A9W6TR62"/>
<evidence type="ECO:0000256" key="1">
    <source>
        <dbReference type="SAM" id="MobiDB-lite"/>
    </source>
</evidence>
<accession>A0A9W6TR62</accession>
<proteinExistence type="predicted"/>
<keyword evidence="3" id="KW-1185">Reference proteome</keyword>
<reference evidence="2" key="1">
    <citation type="submission" date="2023-04" db="EMBL/GenBank/DDBJ databases">
        <title>Phytophthora fragariaefolia NBRC 109709.</title>
        <authorList>
            <person name="Ichikawa N."/>
            <person name="Sato H."/>
            <person name="Tonouchi N."/>
        </authorList>
    </citation>
    <scope>NUCLEOTIDE SEQUENCE</scope>
    <source>
        <strain evidence="2">NBRC 109709</strain>
    </source>
</reference>
<protein>
    <submittedName>
        <fullName evidence="2">Unnamed protein product</fullName>
    </submittedName>
</protein>
<sequence>MHKDKLLAAGTLHDMIPCDAHAFIEVHQTVTTVSTLQAIPTLPPSQLATASRSTSFSIRAGGLSEYWLRGGVRSAATSPRFDHTAQTDFDPIGNAVTAAATAAEAVEPRPTRSTKKSAPATFDSVVRSPVSVARVIFRCCRHEGDVKTGMVHFTVYPLMNYGIKEVGILSNTNSLCYRTRSTPSSRSGNVRCCQHEPNYYRIYRLPASNLRVAVQVFASSPKLTNYSVPQAIPSSGLIYSRDSSDSPEAAKPPETGAVTAQQPQGHDTRSTGLLYLLSGLYAALIHWIGYRHGAAIPVSYFTSELGGGFGVRSLPSFSTVCTSATIDATLTKRFTARSILS</sequence>
<organism evidence="2 3">
    <name type="scientific">Phytophthora fragariaefolia</name>
    <dbReference type="NCBI Taxonomy" id="1490495"/>
    <lineage>
        <taxon>Eukaryota</taxon>
        <taxon>Sar</taxon>
        <taxon>Stramenopiles</taxon>
        <taxon>Oomycota</taxon>
        <taxon>Peronosporomycetes</taxon>
        <taxon>Peronosporales</taxon>
        <taxon>Peronosporaceae</taxon>
        <taxon>Phytophthora</taxon>
    </lineage>
</organism>
<dbReference type="EMBL" id="BSXT01000121">
    <property type="protein sequence ID" value="GMF18207.1"/>
    <property type="molecule type" value="Genomic_DNA"/>
</dbReference>
<name>A0A9W6TR62_9STRA</name>
<evidence type="ECO:0000313" key="2">
    <source>
        <dbReference type="EMBL" id="GMF18207.1"/>
    </source>
</evidence>
<feature type="region of interest" description="Disordered" evidence="1">
    <location>
        <begin position="240"/>
        <end position="267"/>
    </location>
</feature>
<comment type="caution">
    <text evidence="2">The sequence shown here is derived from an EMBL/GenBank/DDBJ whole genome shotgun (WGS) entry which is preliminary data.</text>
</comment>
<evidence type="ECO:0000313" key="3">
    <source>
        <dbReference type="Proteomes" id="UP001165121"/>
    </source>
</evidence>